<dbReference type="RefSeq" id="YP_009852358.1">
    <property type="nucleotide sequence ID" value="NC_048812.1"/>
</dbReference>
<keyword evidence="2" id="KW-1185">Reference proteome</keyword>
<reference evidence="1 2" key="1">
    <citation type="submission" date="2019-07" db="EMBL/GenBank/DDBJ databases">
        <authorList>
            <person name="Lauer M.J."/>
            <person name="Stoner T.H."/>
            <person name="Garlena R.A."/>
            <person name="Russell D.A."/>
            <person name="Pope W.H."/>
            <person name="Jacobs-Sera D."/>
            <person name="Hatfull G.F."/>
        </authorList>
    </citation>
    <scope>NUCLEOTIDE SEQUENCE [LARGE SCALE GENOMIC DNA]</scope>
</reference>
<accession>A0A5J6TJK7</accession>
<dbReference type="KEGG" id="vg:55622989"/>
<evidence type="ECO:0000313" key="2">
    <source>
        <dbReference type="Proteomes" id="UP000326764"/>
    </source>
</evidence>
<gene>
    <name evidence="1" type="primary">5</name>
    <name evidence="1" type="ORF">PBI_GIBBIN_5</name>
</gene>
<organism evidence="1 2">
    <name type="scientific">Gordonia phage Gibbin</name>
    <dbReference type="NCBI Taxonomy" id="2599843"/>
    <lineage>
        <taxon>Viruses</taxon>
        <taxon>Duplodnaviria</taxon>
        <taxon>Heunggongvirae</taxon>
        <taxon>Uroviricota</taxon>
        <taxon>Caudoviricetes</taxon>
        <taxon>Dovevirinae</taxon>
        <taxon>Lambovirus</taxon>
        <taxon>Lambovirus gibbin</taxon>
    </lineage>
</organism>
<dbReference type="EMBL" id="MN234190">
    <property type="protein sequence ID" value="QFG10548.1"/>
    <property type="molecule type" value="Genomic_DNA"/>
</dbReference>
<sequence>MLIRKYSQEFADDGNRASLPILEMGFGINPPTYRWRSVNHPGDNGDAVTLWTDDKLAAQLTHYATVPTSTPVVATTNGVKVLKLDGVDDQLRWGGPAFAEESTQAVTLLARITNWSAGATPDLMFLNGGVIELNQTAPPRLGSWFNGSPADGGVTTTAGVITNPQDLSTSVFVPITICARPDGIDHELTVGKTHQAFTEGRTKRGIANLRIGTGASGFVGLELVEAIIWGRYLSRAEREKLPTAFKLMYPSLPML</sequence>
<name>A0A5J6TJK7_9CAUD</name>
<dbReference type="GeneID" id="55622989"/>
<dbReference type="Proteomes" id="UP000326764">
    <property type="component" value="Segment"/>
</dbReference>
<protein>
    <submittedName>
        <fullName evidence="1">Uncharacterized protein</fullName>
    </submittedName>
</protein>
<evidence type="ECO:0000313" key="1">
    <source>
        <dbReference type="EMBL" id="QFG10548.1"/>
    </source>
</evidence>
<proteinExistence type="predicted"/>